<dbReference type="PROSITE" id="PS50231">
    <property type="entry name" value="RICIN_B_LECTIN"/>
    <property type="match status" value="1"/>
</dbReference>
<dbReference type="SMART" id="SM00458">
    <property type="entry name" value="RICIN"/>
    <property type="match status" value="2"/>
</dbReference>
<comment type="caution">
    <text evidence="2">The sequence shown here is derived from an EMBL/GenBank/DDBJ whole genome shotgun (WGS) entry which is preliminary data.</text>
</comment>
<feature type="domain" description="Ricin B lectin" evidence="1">
    <location>
        <begin position="357"/>
        <end position="495"/>
    </location>
</feature>
<evidence type="ECO:0000313" key="2">
    <source>
        <dbReference type="EMBL" id="TPQ18427.1"/>
    </source>
</evidence>
<evidence type="ECO:0000259" key="1">
    <source>
        <dbReference type="SMART" id="SM00458"/>
    </source>
</evidence>
<dbReference type="AlphaFoldDB" id="A0A505D6H2"/>
<dbReference type="Pfam" id="PF14200">
    <property type="entry name" value="RicinB_lectin_2"/>
    <property type="match status" value="3"/>
</dbReference>
<dbReference type="CDD" id="cd00161">
    <property type="entry name" value="beta-trefoil_Ricin-like"/>
    <property type="match status" value="2"/>
</dbReference>
<sequence>MADGQHITTGIVIAGNGMARESHEPGAAEVLEVPEKAGRVVQQYGRVGIVHLEPGAGHELTGDGIRSASSFTEAELRDLEPFERLVVEAQRLRESDEFREAKERRTLDAENVGAGGCIASTSPMESGRPSAAETATRNEYLEGTVGIGFVVVSGPGDLAVSDKEWGKFGVEAIEACEFFRKEAPPDAKPRFSGSFAKVTLDVPKSPTRDGQERENLWLTPTLEQLGHTSVLSYVDEVQRRLDTRWAYCIFVHKYPMQGDKNGYAKPQDAFTAIHATGGTYSPDNIDLLIAHETGHIFGCPDEYAFAGADYGELSGRFKIPNGNCANHALHGGKQCVMKLDALALCEYTRSHLGWQVEGPLMSLNPGNKHVIDIAQGSLQNGMNAIQWPYQAGNNQRFILRAAGGGALSIEARHSGKVLTVLDASMEDNAPVVQSDWVGGDHQQFQLLETSTGTYTLTASHSEKVLDVGGPPLVRGQHIVQKAPSIARSSQIWTFRALPIMAHHSGKMLDVFQSSTANGAQIIQYPGTGGDNQRFMIQPLEDGYVRLVALHSGKVLDVTEGSKADGAKLVQWDWNGREHQQFRIERQSDGFSKIIARHSGKVLDVQGGSLNDAVSVIQWTWHGGENQRWMVA</sequence>
<keyword evidence="3" id="KW-1185">Reference proteome</keyword>
<dbReference type="SUPFAM" id="SSF50370">
    <property type="entry name" value="Ricin B-like lectins"/>
    <property type="match status" value="3"/>
</dbReference>
<evidence type="ECO:0000313" key="3">
    <source>
        <dbReference type="Proteomes" id="UP000317378"/>
    </source>
</evidence>
<dbReference type="Gene3D" id="2.80.10.50">
    <property type="match status" value="4"/>
</dbReference>
<dbReference type="RefSeq" id="WP_119103909.1">
    <property type="nucleotide sequence ID" value="NZ_QXMJ01000176.1"/>
</dbReference>
<gene>
    <name evidence="2" type="ORF">FGD71_031255</name>
</gene>
<organism evidence="2 3">
    <name type="scientific">Streptomyces sporangiiformans</name>
    <dbReference type="NCBI Taxonomy" id="2315329"/>
    <lineage>
        <taxon>Bacteria</taxon>
        <taxon>Bacillati</taxon>
        <taxon>Actinomycetota</taxon>
        <taxon>Actinomycetes</taxon>
        <taxon>Kitasatosporales</taxon>
        <taxon>Streptomycetaceae</taxon>
        <taxon>Streptomyces</taxon>
    </lineage>
</organism>
<dbReference type="InterPro" id="IPR035992">
    <property type="entry name" value="Ricin_B-like_lectins"/>
</dbReference>
<dbReference type="InterPro" id="IPR000772">
    <property type="entry name" value="Ricin_B_lectin"/>
</dbReference>
<dbReference type="OrthoDB" id="4050918at2"/>
<accession>A0A505D6H2</accession>
<proteinExistence type="predicted"/>
<feature type="domain" description="Ricin B lectin" evidence="1">
    <location>
        <begin position="496"/>
        <end position="631"/>
    </location>
</feature>
<reference evidence="2 3" key="1">
    <citation type="submission" date="2019-06" db="EMBL/GenBank/DDBJ databases">
        <title>Streptomyces sporangiiformans sp. nov., a novel actinomycete isolated from soil in Mount Song.</title>
        <authorList>
            <person name="Han L."/>
        </authorList>
    </citation>
    <scope>NUCLEOTIDE SEQUENCE [LARGE SCALE GENOMIC DNA]</scope>
    <source>
        <strain evidence="2 3">NEAU-SSA 1</strain>
    </source>
</reference>
<dbReference type="EMBL" id="VCHX02000176">
    <property type="protein sequence ID" value="TPQ18427.1"/>
    <property type="molecule type" value="Genomic_DNA"/>
</dbReference>
<protein>
    <recommendedName>
        <fullName evidence="1">Ricin B lectin domain-containing protein</fullName>
    </recommendedName>
</protein>
<dbReference type="Proteomes" id="UP000317378">
    <property type="component" value="Unassembled WGS sequence"/>
</dbReference>
<name>A0A505D6H2_9ACTN</name>